<evidence type="ECO:0000313" key="1">
    <source>
        <dbReference type="EMBL" id="KAK4800752.1"/>
    </source>
</evidence>
<organism evidence="1 2">
    <name type="scientific">Trapa natans</name>
    <name type="common">Water chestnut</name>
    <dbReference type="NCBI Taxonomy" id="22666"/>
    <lineage>
        <taxon>Eukaryota</taxon>
        <taxon>Viridiplantae</taxon>
        <taxon>Streptophyta</taxon>
        <taxon>Embryophyta</taxon>
        <taxon>Tracheophyta</taxon>
        <taxon>Spermatophyta</taxon>
        <taxon>Magnoliopsida</taxon>
        <taxon>eudicotyledons</taxon>
        <taxon>Gunneridae</taxon>
        <taxon>Pentapetalae</taxon>
        <taxon>rosids</taxon>
        <taxon>malvids</taxon>
        <taxon>Myrtales</taxon>
        <taxon>Lythraceae</taxon>
        <taxon>Trapa</taxon>
    </lineage>
</organism>
<gene>
    <name evidence="1" type="ORF">SAY86_021239</name>
</gene>
<dbReference type="Proteomes" id="UP001346149">
    <property type="component" value="Unassembled WGS sequence"/>
</dbReference>
<name>A0AAN7MK30_TRANT</name>
<keyword evidence="2" id="KW-1185">Reference proteome</keyword>
<sequence>MLEKKHLILMNPTNFEFMNILIMDVHAPAFIILLYRKTITAYLPVSHHSYLKIAGIYEATSVGRSRMTSFHKSDLSDSVLGDQVQMSPLPI</sequence>
<comment type="caution">
    <text evidence="1">The sequence shown here is derived from an EMBL/GenBank/DDBJ whole genome shotgun (WGS) entry which is preliminary data.</text>
</comment>
<reference evidence="1 2" key="1">
    <citation type="journal article" date="2023" name="Hortic Res">
        <title>Pangenome of water caltrop reveals structural variations and asymmetric subgenome divergence after allopolyploidization.</title>
        <authorList>
            <person name="Zhang X."/>
            <person name="Chen Y."/>
            <person name="Wang L."/>
            <person name="Yuan Y."/>
            <person name="Fang M."/>
            <person name="Shi L."/>
            <person name="Lu R."/>
            <person name="Comes H.P."/>
            <person name="Ma Y."/>
            <person name="Chen Y."/>
            <person name="Huang G."/>
            <person name="Zhou Y."/>
            <person name="Zheng Z."/>
            <person name="Qiu Y."/>
        </authorList>
    </citation>
    <scope>NUCLEOTIDE SEQUENCE [LARGE SCALE GENOMIC DNA]</scope>
    <source>
        <strain evidence="1">F231</strain>
    </source>
</reference>
<proteinExistence type="predicted"/>
<accession>A0AAN7MK30</accession>
<dbReference type="EMBL" id="JAXQNO010000003">
    <property type="protein sequence ID" value="KAK4800752.1"/>
    <property type="molecule type" value="Genomic_DNA"/>
</dbReference>
<protein>
    <submittedName>
        <fullName evidence="1">Uncharacterized protein</fullName>
    </submittedName>
</protein>
<dbReference type="AlphaFoldDB" id="A0AAN7MK30"/>
<evidence type="ECO:0000313" key="2">
    <source>
        <dbReference type="Proteomes" id="UP001346149"/>
    </source>
</evidence>